<dbReference type="Pfam" id="PF22936">
    <property type="entry name" value="Pol_BBD"/>
    <property type="match status" value="1"/>
</dbReference>
<proteinExistence type="predicted"/>
<evidence type="ECO:0000313" key="3">
    <source>
        <dbReference type="EMBL" id="PKI63325.1"/>
    </source>
</evidence>
<evidence type="ECO:0000256" key="1">
    <source>
        <dbReference type="SAM" id="MobiDB-lite"/>
    </source>
</evidence>
<dbReference type="InterPro" id="IPR054722">
    <property type="entry name" value="PolX-like_BBD"/>
</dbReference>
<dbReference type="AlphaFoldDB" id="A0A2I0K451"/>
<dbReference type="EMBL" id="PGOL01000893">
    <property type="protein sequence ID" value="PKI63325.1"/>
    <property type="molecule type" value="Genomic_DNA"/>
</dbReference>
<accession>A0A2I0K451</accession>
<gene>
    <name evidence="3" type="ORF">CRG98_016316</name>
</gene>
<evidence type="ECO:0000259" key="2">
    <source>
        <dbReference type="Pfam" id="PF22936"/>
    </source>
</evidence>
<organism evidence="3 4">
    <name type="scientific">Punica granatum</name>
    <name type="common">Pomegranate</name>
    <dbReference type="NCBI Taxonomy" id="22663"/>
    <lineage>
        <taxon>Eukaryota</taxon>
        <taxon>Viridiplantae</taxon>
        <taxon>Streptophyta</taxon>
        <taxon>Embryophyta</taxon>
        <taxon>Tracheophyta</taxon>
        <taxon>Spermatophyta</taxon>
        <taxon>Magnoliopsida</taxon>
        <taxon>eudicotyledons</taxon>
        <taxon>Gunneridae</taxon>
        <taxon>Pentapetalae</taxon>
        <taxon>rosids</taxon>
        <taxon>malvids</taxon>
        <taxon>Myrtales</taxon>
        <taxon>Lythraceae</taxon>
        <taxon>Punica</taxon>
    </lineage>
</organism>
<dbReference type="STRING" id="22663.A0A2I0K451"/>
<sequence>MAKACWSKKMPMENDVATSKSEEEWDVEAWIAIKEEEIALTTSTTNQINYKNGWIVDSSYSNHMTGGKEKLHNLSESKGSRVVVTASNSKLPITLVGDTTVPP</sequence>
<evidence type="ECO:0000313" key="4">
    <source>
        <dbReference type="Proteomes" id="UP000233551"/>
    </source>
</evidence>
<name>A0A2I0K451_PUNGR</name>
<comment type="caution">
    <text evidence="3">The sequence shown here is derived from an EMBL/GenBank/DDBJ whole genome shotgun (WGS) entry which is preliminary data.</text>
</comment>
<feature type="domain" description="Retrovirus-related Pol polyprotein from transposon TNT 1-94-like beta-barrel" evidence="2">
    <location>
        <begin position="54"/>
        <end position="99"/>
    </location>
</feature>
<protein>
    <recommendedName>
        <fullName evidence="2">Retrovirus-related Pol polyprotein from transposon TNT 1-94-like beta-barrel domain-containing protein</fullName>
    </recommendedName>
</protein>
<reference evidence="3 4" key="1">
    <citation type="submission" date="2017-11" db="EMBL/GenBank/DDBJ databases">
        <title>De-novo sequencing of pomegranate (Punica granatum L.) genome.</title>
        <authorList>
            <person name="Akparov Z."/>
            <person name="Amiraslanov A."/>
            <person name="Hajiyeva S."/>
            <person name="Abbasov M."/>
            <person name="Kaur K."/>
            <person name="Hamwieh A."/>
            <person name="Solovyev V."/>
            <person name="Salamov A."/>
            <person name="Braich B."/>
            <person name="Kosarev P."/>
            <person name="Mahmoud A."/>
            <person name="Hajiyev E."/>
            <person name="Babayeva S."/>
            <person name="Izzatullayeva V."/>
            <person name="Mammadov A."/>
            <person name="Mammadov A."/>
            <person name="Sharifova S."/>
            <person name="Ojaghi J."/>
            <person name="Eynullazada K."/>
            <person name="Bayramov B."/>
            <person name="Abdulazimova A."/>
            <person name="Shahmuradov I."/>
        </authorList>
    </citation>
    <scope>NUCLEOTIDE SEQUENCE [LARGE SCALE GENOMIC DNA]</scope>
    <source>
        <strain evidence="4">cv. AG2017</strain>
        <tissue evidence="3">Leaf</tissue>
    </source>
</reference>
<feature type="region of interest" description="Disordered" evidence="1">
    <location>
        <begin position="1"/>
        <end position="21"/>
    </location>
</feature>
<keyword evidence="4" id="KW-1185">Reference proteome</keyword>
<dbReference type="Proteomes" id="UP000233551">
    <property type="component" value="Unassembled WGS sequence"/>
</dbReference>